<dbReference type="PANTHER" id="PTHR43128:SF10">
    <property type="entry name" value="L-LACTATE DEHYDROGENASE A CHAIN"/>
    <property type="match status" value="1"/>
</dbReference>
<comment type="function">
    <text evidence="1">Interconverts simultaneously and stereospecifically pyruvate and lactate with concomitant interconversion of NADH and NAD(+).</text>
</comment>
<dbReference type="GeneTree" id="ENSGT00940000153525"/>
<evidence type="ECO:0000313" key="4">
    <source>
        <dbReference type="Ensembl" id="ENSAOCP00000066667.1"/>
    </source>
</evidence>
<dbReference type="AlphaFoldDB" id="A0AAQ5ZPB6"/>
<reference evidence="4" key="2">
    <citation type="submission" date="2025-08" db="UniProtKB">
        <authorList>
            <consortium name="Ensembl"/>
        </authorList>
    </citation>
    <scope>IDENTIFICATION</scope>
</reference>
<dbReference type="PANTHER" id="PTHR43128">
    <property type="entry name" value="L-2-HYDROXYCARBOXYLATE DEHYDROGENASE (NAD(P)(+))"/>
    <property type="match status" value="1"/>
</dbReference>
<dbReference type="Proteomes" id="UP001501940">
    <property type="component" value="Chromosome 22"/>
</dbReference>
<name>A0AAQ5ZPB6_AMPOC</name>
<dbReference type="InterPro" id="IPR001236">
    <property type="entry name" value="Lactate/malate_DH_N"/>
</dbReference>
<accession>A0AAQ5ZPB6</accession>
<reference evidence="4 5" key="1">
    <citation type="submission" date="2022-01" db="EMBL/GenBank/DDBJ databases">
        <title>A chromosome-scale genome assembly of the false clownfish, Amphiprion ocellaris.</title>
        <authorList>
            <person name="Ryu T."/>
        </authorList>
    </citation>
    <scope>NUCLEOTIDE SEQUENCE [LARGE SCALE GENOMIC DNA]</scope>
</reference>
<dbReference type="Ensembl" id="ENSAOCT00000035043.1">
    <property type="protein sequence ID" value="ENSAOCP00000066667.1"/>
    <property type="gene ID" value="ENSAOCG00000027137.1"/>
</dbReference>
<dbReference type="Pfam" id="PF00056">
    <property type="entry name" value="Ldh_1_N"/>
    <property type="match status" value="1"/>
</dbReference>
<dbReference type="Gene3D" id="3.40.50.720">
    <property type="entry name" value="NAD(P)-binding Rossmann-like Domain"/>
    <property type="match status" value="1"/>
</dbReference>
<sequence length="145" mass="16523">IYRRCFFFKEDYMQEDEVITVIAHKTPSLKGKTMELQHNSLFLKTHKIVANKDYSVTANSKAVLVTAGSRQQEGESHLNLVQHLQIHQQLDIVQPVPVFSWARSPLKKDCNLKGLPGYINVKEISLKSKLLGDSTEWLLSCWAQG</sequence>
<organism evidence="4 5">
    <name type="scientific">Amphiprion ocellaris</name>
    <name type="common">Clown anemonefish</name>
    <dbReference type="NCBI Taxonomy" id="80972"/>
    <lineage>
        <taxon>Eukaryota</taxon>
        <taxon>Metazoa</taxon>
        <taxon>Chordata</taxon>
        <taxon>Craniata</taxon>
        <taxon>Vertebrata</taxon>
        <taxon>Euteleostomi</taxon>
        <taxon>Actinopterygii</taxon>
        <taxon>Neopterygii</taxon>
        <taxon>Teleostei</taxon>
        <taxon>Neoteleostei</taxon>
        <taxon>Acanthomorphata</taxon>
        <taxon>Ovalentaria</taxon>
        <taxon>Pomacentridae</taxon>
        <taxon>Amphiprion</taxon>
    </lineage>
</organism>
<reference evidence="4" key="3">
    <citation type="submission" date="2025-09" db="UniProtKB">
        <authorList>
            <consortium name="Ensembl"/>
        </authorList>
    </citation>
    <scope>IDENTIFICATION</scope>
</reference>
<proteinExistence type="predicted"/>
<evidence type="ECO:0000313" key="5">
    <source>
        <dbReference type="Proteomes" id="UP001501940"/>
    </source>
</evidence>
<comment type="catalytic activity">
    <reaction evidence="2">
        <text>(S)-lactate + NAD(+) = pyruvate + NADH + H(+)</text>
        <dbReference type="Rhea" id="RHEA:23444"/>
        <dbReference type="ChEBI" id="CHEBI:15361"/>
        <dbReference type="ChEBI" id="CHEBI:15378"/>
        <dbReference type="ChEBI" id="CHEBI:16651"/>
        <dbReference type="ChEBI" id="CHEBI:57540"/>
        <dbReference type="ChEBI" id="CHEBI:57945"/>
        <dbReference type="EC" id="1.1.1.27"/>
    </reaction>
    <physiologicalReaction direction="left-to-right" evidence="2">
        <dbReference type="Rhea" id="RHEA:23445"/>
    </physiologicalReaction>
    <physiologicalReaction direction="right-to-left" evidence="2">
        <dbReference type="Rhea" id="RHEA:23446"/>
    </physiologicalReaction>
</comment>
<dbReference type="InterPro" id="IPR036291">
    <property type="entry name" value="NAD(P)-bd_dom_sf"/>
</dbReference>
<dbReference type="GO" id="GO:0004459">
    <property type="term" value="F:L-lactate dehydrogenase (NAD+) activity"/>
    <property type="evidence" value="ECO:0007669"/>
    <property type="project" value="UniProtKB-EC"/>
</dbReference>
<evidence type="ECO:0000256" key="2">
    <source>
        <dbReference type="ARBA" id="ARBA00048275"/>
    </source>
</evidence>
<evidence type="ECO:0000259" key="3">
    <source>
        <dbReference type="Pfam" id="PF00056"/>
    </source>
</evidence>
<keyword evidence="5" id="KW-1185">Reference proteome</keyword>
<evidence type="ECO:0000256" key="1">
    <source>
        <dbReference type="ARBA" id="ARBA00033729"/>
    </source>
</evidence>
<dbReference type="GO" id="GO:0006089">
    <property type="term" value="P:lactate metabolic process"/>
    <property type="evidence" value="ECO:0007669"/>
    <property type="project" value="TreeGrafter"/>
</dbReference>
<protein>
    <recommendedName>
        <fullName evidence="3">Lactate/malate dehydrogenase N-terminal domain-containing protein</fullName>
    </recommendedName>
</protein>
<dbReference type="SUPFAM" id="SSF51735">
    <property type="entry name" value="NAD(P)-binding Rossmann-fold domains"/>
    <property type="match status" value="1"/>
</dbReference>
<feature type="domain" description="Lactate/malate dehydrogenase N-terminal" evidence="3">
    <location>
        <begin position="19"/>
        <end position="83"/>
    </location>
</feature>